<comment type="similarity">
    <text evidence="1 11 12">Belongs to the complex I 20 kDa subunit family.</text>
</comment>
<dbReference type="Proteomes" id="UP000647241">
    <property type="component" value="Unassembled WGS sequence"/>
</dbReference>
<accession>A0A917HJ15</accession>
<dbReference type="HAMAP" id="MF_01356">
    <property type="entry name" value="NDH1_NuoB"/>
    <property type="match status" value="1"/>
</dbReference>
<dbReference type="AlphaFoldDB" id="A0A917HJ15"/>
<dbReference type="FunFam" id="3.40.50.12280:FF:000004">
    <property type="entry name" value="NADH-quinone oxidoreductase subunit B"/>
    <property type="match status" value="1"/>
</dbReference>
<keyword evidence="3 11" id="KW-0004">4Fe-4S</keyword>
<gene>
    <name evidence="11" type="primary">nuoB</name>
    <name evidence="14" type="ORF">GCM10011585_25930</name>
</gene>
<comment type="function">
    <text evidence="11">NDH-1 shuttles electrons from NADH, via FMN and iron-sulfur (Fe-S) centers, to quinones in the respiratory chain. The immediate electron acceptor for the enzyme in this species is believed to be ubiquinone. Couples the redox reaction to proton translocation (for every two electrons transferred, four hydrogen ions are translocated across the cytoplasmic membrane), and thus conserves the redox energy in a proton gradient.</text>
</comment>
<evidence type="ECO:0000256" key="12">
    <source>
        <dbReference type="RuleBase" id="RU004464"/>
    </source>
</evidence>
<comment type="subunit">
    <text evidence="11">NDH-1 is composed of 14 different subunits. Subunits NuoB, C, D, E, F, and G constitute the peripheral sector of the complex.</text>
</comment>
<evidence type="ECO:0000256" key="1">
    <source>
        <dbReference type="ARBA" id="ARBA00009173"/>
    </source>
</evidence>
<keyword evidence="11" id="KW-0830">Ubiquinone</keyword>
<evidence type="ECO:0000313" key="14">
    <source>
        <dbReference type="EMBL" id="GGG81255.1"/>
    </source>
</evidence>
<dbReference type="InterPro" id="IPR006138">
    <property type="entry name" value="NADH_UQ_OxRdtase_20Kd_su"/>
</dbReference>
<keyword evidence="6 11" id="KW-1278">Translocase</keyword>
<comment type="cofactor">
    <cofactor evidence="11">
        <name>[4Fe-4S] cluster</name>
        <dbReference type="ChEBI" id="CHEBI:49883"/>
    </cofactor>
    <text evidence="11">Binds 1 [4Fe-4S] cluster.</text>
</comment>
<dbReference type="Gene3D" id="3.40.50.12280">
    <property type="match status" value="1"/>
</dbReference>
<feature type="binding site" evidence="11">
    <location>
        <position position="157"/>
    </location>
    <ligand>
        <name>[4Fe-4S] cluster</name>
        <dbReference type="ChEBI" id="CHEBI:49883"/>
    </ligand>
</feature>
<evidence type="ECO:0000256" key="6">
    <source>
        <dbReference type="ARBA" id="ARBA00022967"/>
    </source>
</evidence>
<dbReference type="PANTHER" id="PTHR11995">
    <property type="entry name" value="NADH DEHYDROGENASE"/>
    <property type="match status" value="1"/>
</dbReference>
<dbReference type="SUPFAM" id="SSF56770">
    <property type="entry name" value="HydA/Nqo6-like"/>
    <property type="match status" value="1"/>
</dbReference>
<dbReference type="InterPro" id="IPR006137">
    <property type="entry name" value="NADH_UbQ_OxRdtase-like_20kDa"/>
</dbReference>
<dbReference type="GO" id="GO:0048038">
    <property type="term" value="F:quinone binding"/>
    <property type="evidence" value="ECO:0007669"/>
    <property type="project" value="UniProtKB-KW"/>
</dbReference>
<evidence type="ECO:0000256" key="2">
    <source>
        <dbReference type="ARBA" id="ARBA00022475"/>
    </source>
</evidence>
<evidence type="ECO:0000256" key="9">
    <source>
        <dbReference type="ARBA" id="ARBA00023027"/>
    </source>
</evidence>
<comment type="caution">
    <text evidence="14">The sequence shown here is derived from an EMBL/GenBank/DDBJ whole genome shotgun (WGS) entry which is preliminary data.</text>
</comment>
<dbReference type="GO" id="GO:0051539">
    <property type="term" value="F:4 iron, 4 sulfur cluster binding"/>
    <property type="evidence" value="ECO:0007669"/>
    <property type="project" value="UniProtKB-KW"/>
</dbReference>
<evidence type="ECO:0000256" key="5">
    <source>
        <dbReference type="ARBA" id="ARBA00022723"/>
    </source>
</evidence>
<organism evidence="14 15">
    <name type="scientific">Edaphobacter dinghuensis</name>
    <dbReference type="NCBI Taxonomy" id="1560005"/>
    <lineage>
        <taxon>Bacteria</taxon>
        <taxon>Pseudomonadati</taxon>
        <taxon>Acidobacteriota</taxon>
        <taxon>Terriglobia</taxon>
        <taxon>Terriglobales</taxon>
        <taxon>Acidobacteriaceae</taxon>
        <taxon>Edaphobacter</taxon>
    </lineage>
</organism>
<feature type="domain" description="NADH:ubiquinone oxidoreductase-like 20kDa subunit" evidence="13">
    <location>
        <begin position="91"/>
        <end position="198"/>
    </location>
</feature>
<reference evidence="14" key="2">
    <citation type="submission" date="2020-09" db="EMBL/GenBank/DDBJ databases">
        <authorList>
            <person name="Sun Q."/>
            <person name="Zhou Y."/>
        </authorList>
    </citation>
    <scope>NUCLEOTIDE SEQUENCE</scope>
    <source>
        <strain evidence="14">CGMCC 1.12997</strain>
    </source>
</reference>
<dbReference type="Pfam" id="PF01058">
    <property type="entry name" value="Oxidored_q6"/>
    <property type="match status" value="1"/>
</dbReference>
<name>A0A917HJ15_9BACT</name>
<feature type="binding site" evidence="11">
    <location>
        <position position="186"/>
    </location>
    <ligand>
        <name>[4Fe-4S] cluster</name>
        <dbReference type="ChEBI" id="CHEBI:49883"/>
    </ligand>
</feature>
<dbReference type="NCBIfam" id="NF005012">
    <property type="entry name" value="PRK06411.1"/>
    <property type="match status" value="1"/>
</dbReference>
<comment type="catalytic activity">
    <reaction evidence="11">
        <text>a quinone + NADH + 5 H(+)(in) = a quinol + NAD(+) + 4 H(+)(out)</text>
        <dbReference type="Rhea" id="RHEA:57888"/>
        <dbReference type="ChEBI" id="CHEBI:15378"/>
        <dbReference type="ChEBI" id="CHEBI:24646"/>
        <dbReference type="ChEBI" id="CHEBI:57540"/>
        <dbReference type="ChEBI" id="CHEBI:57945"/>
        <dbReference type="ChEBI" id="CHEBI:132124"/>
    </reaction>
</comment>
<evidence type="ECO:0000313" key="15">
    <source>
        <dbReference type="Proteomes" id="UP000647241"/>
    </source>
</evidence>
<dbReference type="PANTHER" id="PTHR11995:SF14">
    <property type="entry name" value="NADH DEHYDROGENASE [UBIQUINONE] IRON-SULFUR PROTEIN 7, MITOCHONDRIAL"/>
    <property type="match status" value="1"/>
</dbReference>
<dbReference type="GO" id="GO:0005886">
    <property type="term" value="C:plasma membrane"/>
    <property type="evidence" value="ECO:0007669"/>
    <property type="project" value="UniProtKB-SubCell"/>
</dbReference>
<keyword evidence="15" id="KW-1185">Reference proteome</keyword>
<evidence type="ECO:0000256" key="7">
    <source>
        <dbReference type="ARBA" id="ARBA00023004"/>
    </source>
</evidence>
<evidence type="ECO:0000256" key="8">
    <source>
        <dbReference type="ARBA" id="ARBA00023014"/>
    </source>
</evidence>
<keyword evidence="2 11" id="KW-1003">Cell membrane</keyword>
<dbReference type="GO" id="GO:0005506">
    <property type="term" value="F:iron ion binding"/>
    <property type="evidence" value="ECO:0007669"/>
    <property type="project" value="UniProtKB-UniRule"/>
</dbReference>
<evidence type="ECO:0000256" key="10">
    <source>
        <dbReference type="ARBA" id="ARBA00023136"/>
    </source>
</evidence>
<comment type="subcellular location">
    <subcellularLocation>
        <location evidence="11">Cell membrane</location>
        <topology evidence="11">Peripheral membrane protein</topology>
        <orientation evidence="11">Cytoplasmic side</orientation>
    </subcellularLocation>
</comment>
<protein>
    <recommendedName>
        <fullName evidence="11">NADH-quinone oxidoreductase subunit B</fullName>
        <ecNumber evidence="11">7.1.1.-</ecNumber>
    </recommendedName>
    <alternativeName>
        <fullName evidence="11">NADH dehydrogenase I subunit B</fullName>
    </alternativeName>
    <alternativeName>
        <fullName evidence="11">NDH-1 subunit B</fullName>
    </alternativeName>
</protein>
<dbReference type="GO" id="GO:0045271">
    <property type="term" value="C:respiratory chain complex I"/>
    <property type="evidence" value="ECO:0007669"/>
    <property type="project" value="TreeGrafter"/>
</dbReference>
<reference evidence="14" key="1">
    <citation type="journal article" date="2014" name="Int. J. Syst. Evol. Microbiol.">
        <title>Complete genome sequence of Corynebacterium casei LMG S-19264T (=DSM 44701T), isolated from a smear-ripened cheese.</title>
        <authorList>
            <consortium name="US DOE Joint Genome Institute (JGI-PGF)"/>
            <person name="Walter F."/>
            <person name="Albersmeier A."/>
            <person name="Kalinowski J."/>
            <person name="Ruckert C."/>
        </authorList>
    </citation>
    <scope>NUCLEOTIDE SEQUENCE</scope>
    <source>
        <strain evidence="14">CGMCC 1.12997</strain>
    </source>
</reference>
<evidence type="ECO:0000256" key="3">
    <source>
        <dbReference type="ARBA" id="ARBA00022485"/>
    </source>
</evidence>
<dbReference type="GO" id="GO:0009060">
    <property type="term" value="P:aerobic respiration"/>
    <property type="evidence" value="ECO:0007669"/>
    <property type="project" value="TreeGrafter"/>
</dbReference>
<feature type="binding site" evidence="11">
    <location>
        <position position="91"/>
    </location>
    <ligand>
        <name>[4Fe-4S] cluster</name>
        <dbReference type="ChEBI" id="CHEBI:49883"/>
    </ligand>
</feature>
<dbReference type="GO" id="GO:0015990">
    <property type="term" value="P:electron transport coupled proton transport"/>
    <property type="evidence" value="ECO:0007669"/>
    <property type="project" value="TreeGrafter"/>
</dbReference>
<evidence type="ECO:0000256" key="4">
    <source>
        <dbReference type="ARBA" id="ARBA00022719"/>
    </source>
</evidence>
<dbReference type="EC" id="7.1.1.-" evidence="11"/>
<dbReference type="EMBL" id="BMGT01000003">
    <property type="protein sequence ID" value="GGG81255.1"/>
    <property type="molecule type" value="Genomic_DNA"/>
</dbReference>
<keyword evidence="9 11" id="KW-0520">NAD</keyword>
<keyword evidence="5 11" id="KW-0479">Metal-binding</keyword>
<proteinExistence type="inferred from homology"/>
<evidence type="ECO:0000256" key="11">
    <source>
        <dbReference type="HAMAP-Rule" id="MF_01356"/>
    </source>
</evidence>
<dbReference type="GO" id="GO:0008137">
    <property type="term" value="F:NADH dehydrogenase (ubiquinone) activity"/>
    <property type="evidence" value="ECO:0007669"/>
    <property type="project" value="InterPro"/>
</dbReference>
<keyword evidence="4 11" id="KW-0874">Quinone</keyword>
<keyword evidence="11" id="KW-0813">Transport</keyword>
<evidence type="ECO:0000259" key="13">
    <source>
        <dbReference type="Pfam" id="PF01058"/>
    </source>
</evidence>
<keyword evidence="7 11" id="KW-0408">Iron</keyword>
<sequence length="218" mass="24118">MSSSGDIGFIIRYMSTAANETTSSGRPTAVPQKNDRYIFGSLDSFGKNQEKLEEVSWGYDQPEGIVLASLDGALNWVRKNSIWPMTFGLACCAIEMMSMGGSRYDIARFGAEVFRPSPRQSDLMIIAGRVSQKMAPVIRRLYEQMPEPKWVISMGACATSGGVFNNYALLQGVNQVIPVDIYVPGCPPRPEQLLYAITLLQEKIQHERGSLKKTLNLA</sequence>
<dbReference type="GO" id="GO:0050136">
    <property type="term" value="F:NADH dehydrogenase (quinone) (non-electrogenic) activity"/>
    <property type="evidence" value="ECO:0007669"/>
    <property type="project" value="UniProtKB-UniRule"/>
</dbReference>
<keyword evidence="10 11" id="KW-0472">Membrane</keyword>
<keyword evidence="8 11" id="KW-0411">Iron-sulfur</keyword>
<feature type="binding site" evidence="11">
    <location>
        <position position="92"/>
    </location>
    <ligand>
        <name>[4Fe-4S] cluster</name>
        <dbReference type="ChEBI" id="CHEBI:49883"/>
    </ligand>
</feature>
<dbReference type="NCBIfam" id="TIGR01957">
    <property type="entry name" value="nuoB_fam"/>
    <property type="match status" value="1"/>
</dbReference>